<dbReference type="PROSITE" id="PS51178">
    <property type="entry name" value="PASTA"/>
    <property type="match status" value="1"/>
</dbReference>
<evidence type="ECO:0000256" key="1">
    <source>
        <dbReference type="SAM" id="MobiDB-lite"/>
    </source>
</evidence>
<reference evidence="3 4" key="1">
    <citation type="submission" date="2020-04" db="EMBL/GenBank/DDBJ databases">
        <authorList>
            <person name="Klaysubun C."/>
            <person name="Duangmal K."/>
            <person name="Lipun K."/>
        </authorList>
    </citation>
    <scope>NUCLEOTIDE SEQUENCE [LARGE SCALE GENOMIC DNA]</scope>
    <source>
        <strain evidence="3 4">JCM 11839</strain>
    </source>
</reference>
<dbReference type="CDD" id="cd06577">
    <property type="entry name" value="PASTA_pknB"/>
    <property type="match status" value="1"/>
</dbReference>
<evidence type="ECO:0000313" key="3">
    <source>
        <dbReference type="EMBL" id="NMH76455.1"/>
    </source>
</evidence>
<dbReference type="Proteomes" id="UP001296706">
    <property type="component" value="Unassembled WGS sequence"/>
</dbReference>
<proteinExistence type="predicted"/>
<name>A0ABX1R7U2_9PSEU</name>
<feature type="domain" description="PASTA" evidence="2">
    <location>
        <begin position="1"/>
        <end position="63"/>
    </location>
</feature>
<feature type="region of interest" description="Disordered" evidence="1">
    <location>
        <begin position="61"/>
        <end position="87"/>
    </location>
</feature>
<organism evidence="3 4">
    <name type="scientific">Pseudonocardia xinjiangensis</name>
    <dbReference type="NCBI Taxonomy" id="75289"/>
    <lineage>
        <taxon>Bacteria</taxon>
        <taxon>Bacillati</taxon>
        <taxon>Actinomycetota</taxon>
        <taxon>Actinomycetes</taxon>
        <taxon>Pseudonocardiales</taxon>
        <taxon>Pseudonocardiaceae</taxon>
        <taxon>Pseudonocardia</taxon>
    </lineage>
</organism>
<accession>A0ABX1R7U2</accession>
<keyword evidence="4" id="KW-1185">Reference proteome</keyword>
<evidence type="ECO:0000259" key="2">
    <source>
        <dbReference type="PROSITE" id="PS51178"/>
    </source>
</evidence>
<dbReference type="Gene3D" id="3.30.10.20">
    <property type="match status" value="1"/>
</dbReference>
<evidence type="ECO:0000313" key="4">
    <source>
        <dbReference type="Proteomes" id="UP001296706"/>
    </source>
</evidence>
<dbReference type="RefSeq" id="WP_169394535.1">
    <property type="nucleotide sequence ID" value="NZ_BAAAJH010000022.1"/>
</dbReference>
<dbReference type="EMBL" id="JAAXKY010000009">
    <property type="protein sequence ID" value="NMH76455.1"/>
    <property type="molecule type" value="Genomic_DNA"/>
</dbReference>
<protein>
    <recommendedName>
        <fullName evidence="2">PASTA domain-containing protein</fullName>
    </recommendedName>
</protein>
<sequence>MLVPALVGLEVREAHELAFNARVVAVAADPAEPLPVSGVVIAQLPGAGSRVAPAHPVTIAVEPRGRGGGGGPIAPLRPGPTDPAGTT</sequence>
<dbReference type="InterPro" id="IPR005543">
    <property type="entry name" value="PASTA_dom"/>
</dbReference>
<gene>
    <name evidence="3" type="ORF">HF577_04980</name>
</gene>
<comment type="caution">
    <text evidence="3">The sequence shown here is derived from an EMBL/GenBank/DDBJ whole genome shotgun (WGS) entry which is preliminary data.</text>
</comment>